<organism evidence="2 3">
    <name type="scientific">candidate division WWE3 bacterium</name>
    <dbReference type="NCBI Taxonomy" id="2053526"/>
    <lineage>
        <taxon>Bacteria</taxon>
        <taxon>Katanobacteria</taxon>
    </lineage>
</organism>
<reference evidence="2" key="1">
    <citation type="submission" date="2020-05" db="EMBL/GenBank/DDBJ databases">
        <title>High-Quality Genomes of Partial-Nitritation/Anammox System by Hierarchical Clustering Based Hybrid Assembly.</title>
        <authorList>
            <person name="Liu L."/>
            <person name="Wang Y."/>
            <person name="Che Y."/>
            <person name="Chen Y."/>
            <person name="Xia Y."/>
            <person name="Luo R."/>
            <person name="Cheng S.H."/>
            <person name="Zheng C."/>
            <person name="Zhang T."/>
        </authorList>
    </citation>
    <scope>NUCLEOTIDE SEQUENCE</scope>
    <source>
        <strain evidence="2">H1_PAT1</strain>
    </source>
</reference>
<dbReference type="InterPro" id="IPR029044">
    <property type="entry name" value="Nucleotide-diphossugar_trans"/>
</dbReference>
<gene>
    <name evidence="2" type="ORF">HS096_03935</name>
</gene>
<dbReference type="CDD" id="cd04179">
    <property type="entry name" value="DPM_DPG-synthase_like"/>
    <property type="match status" value="1"/>
</dbReference>
<evidence type="ECO:0000313" key="2">
    <source>
        <dbReference type="EMBL" id="MBE7525506.1"/>
    </source>
</evidence>
<dbReference type="InterPro" id="IPR001173">
    <property type="entry name" value="Glyco_trans_2-like"/>
</dbReference>
<evidence type="ECO:0000259" key="1">
    <source>
        <dbReference type="Pfam" id="PF00535"/>
    </source>
</evidence>
<dbReference type="PANTHER" id="PTHR48090:SF7">
    <property type="entry name" value="RFBJ PROTEIN"/>
    <property type="match status" value="1"/>
</dbReference>
<dbReference type="SUPFAM" id="SSF53448">
    <property type="entry name" value="Nucleotide-diphospho-sugar transferases"/>
    <property type="match status" value="1"/>
</dbReference>
<dbReference type="AlphaFoldDB" id="A0A928Y6W9"/>
<dbReference type="Proteomes" id="UP000710385">
    <property type="component" value="Unassembled WGS sequence"/>
</dbReference>
<evidence type="ECO:0000313" key="3">
    <source>
        <dbReference type="Proteomes" id="UP000710385"/>
    </source>
</evidence>
<comment type="caution">
    <text evidence="2">The sequence shown here is derived from an EMBL/GenBank/DDBJ whole genome shotgun (WGS) entry which is preliminary data.</text>
</comment>
<dbReference type="Gene3D" id="3.90.550.10">
    <property type="entry name" value="Spore Coat Polysaccharide Biosynthesis Protein SpsA, Chain A"/>
    <property type="match status" value="1"/>
</dbReference>
<dbReference type="PANTHER" id="PTHR48090">
    <property type="entry name" value="UNDECAPRENYL-PHOSPHATE 4-DEOXY-4-FORMAMIDO-L-ARABINOSE TRANSFERASE-RELATED"/>
    <property type="match status" value="1"/>
</dbReference>
<name>A0A928Y6W9_UNCKA</name>
<protein>
    <submittedName>
        <fullName evidence="2">Glycosyltransferase family 2 protein</fullName>
    </submittedName>
</protein>
<accession>A0A928Y6W9</accession>
<dbReference type="Pfam" id="PF00535">
    <property type="entry name" value="Glycos_transf_2"/>
    <property type="match status" value="1"/>
</dbReference>
<proteinExistence type="predicted"/>
<dbReference type="InterPro" id="IPR050256">
    <property type="entry name" value="Glycosyltransferase_2"/>
</dbReference>
<sequence>MTHTLVILTKNEIEGLNAIFPKIDRSLFCEILALDGGSSDGSIAFYASHGIYPPTRQKILYGDCFRYAANHAKGDTVTFFRPDGNEDPSDLPKLIKKIEAGADHVIASRFLPESRNEEDDQVIKLRAWANRSLTWLANAFFRKKGPYITDTINGYRIIRTQALKDLHLDAPRFSIEYQMTIRSWKLGHRMEEVPTIEGNRIGGQVKAQSIPVGIDMVKTLFHEKAIGLSFAKSGLMSGTEGL</sequence>
<feature type="domain" description="Glycosyltransferase 2-like" evidence="1">
    <location>
        <begin position="5"/>
        <end position="165"/>
    </location>
</feature>
<dbReference type="EMBL" id="JABTTY010000001">
    <property type="protein sequence ID" value="MBE7525506.1"/>
    <property type="molecule type" value="Genomic_DNA"/>
</dbReference>